<dbReference type="InterPro" id="IPR002938">
    <property type="entry name" value="FAD-bd"/>
</dbReference>
<dbReference type="GO" id="GO:0071949">
    <property type="term" value="F:FAD binding"/>
    <property type="evidence" value="ECO:0007669"/>
    <property type="project" value="InterPro"/>
</dbReference>
<dbReference type="AlphaFoldDB" id="A0A8J3GM67"/>
<proteinExistence type="predicted"/>
<dbReference type="Proteomes" id="UP000630142">
    <property type="component" value="Unassembled WGS sequence"/>
</dbReference>
<keyword evidence="3" id="KW-1185">Reference proteome</keyword>
<evidence type="ECO:0000313" key="3">
    <source>
        <dbReference type="Proteomes" id="UP000630142"/>
    </source>
</evidence>
<dbReference type="Pfam" id="PF01494">
    <property type="entry name" value="FAD_binding_3"/>
    <property type="match status" value="1"/>
</dbReference>
<protein>
    <recommendedName>
        <fullName evidence="1">FAD-binding domain-containing protein</fullName>
    </recommendedName>
</protein>
<feature type="domain" description="FAD-binding" evidence="1">
    <location>
        <begin position="53"/>
        <end position="120"/>
    </location>
</feature>
<gene>
    <name evidence="2" type="ORF">GCM10016234_34470</name>
</gene>
<name>A0A8J3GM67_9HYPH</name>
<dbReference type="Gene3D" id="3.50.50.60">
    <property type="entry name" value="FAD/NAD(P)-binding domain"/>
    <property type="match status" value="1"/>
</dbReference>
<accession>A0A8J3GM67</accession>
<dbReference type="InterPro" id="IPR036188">
    <property type="entry name" value="FAD/NAD-bd_sf"/>
</dbReference>
<evidence type="ECO:0000259" key="1">
    <source>
        <dbReference type="Pfam" id="PF01494"/>
    </source>
</evidence>
<sequence length="184" mass="21213">MYMGMQKKPEGEQDWDNERMKQFLREWFATDRWHFPRILDGMLKTQNLYFDVLRQVRIARWSIGRMVLAGDAAWCATPLSGIGTQLAFVGGYVLAGKLAKTDDVPSALAAYDRIMRPVVKEGQGVPKIVPRMLWPHSRLGRAALREVMRVAGWPFVRKTFAKLYLRDSKRVFLPNYREPAPTKA</sequence>
<comment type="caution">
    <text evidence="2">The sequence shown here is derived from an EMBL/GenBank/DDBJ whole genome shotgun (WGS) entry which is preliminary data.</text>
</comment>
<reference evidence="2" key="1">
    <citation type="journal article" date="2014" name="Int. J. Syst. Evol. Microbiol.">
        <title>Complete genome sequence of Corynebacterium casei LMG S-19264T (=DSM 44701T), isolated from a smear-ripened cheese.</title>
        <authorList>
            <consortium name="US DOE Joint Genome Institute (JGI-PGF)"/>
            <person name="Walter F."/>
            <person name="Albersmeier A."/>
            <person name="Kalinowski J."/>
            <person name="Ruckert C."/>
        </authorList>
    </citation>
    <scope>NUCLEOTIDE SEQUENCE</scope>
    <source>
        <strain evidence="2">KCTC 42249</strain>
    </source>
</reference>
<dbReference type="EMBL" id="BMZQ01000003">
    <property type="protein sequence ID" value="GHD21128.1"/>
    <property type="molecule type" value="Genomic_DNA"/>
</dbReference>
<reference evidence="2" key="2">
    <citation type="submission" date="2020-09" db="EMBL/GenBank/DDBJ databases">
        <authorList>
            <person name="Sun Q."/>
            <person name="Kim S."/>
        </authorList>
    </citation>
    <scope>NUCLEOTIDE SEQUENCE</scope>
    <source>
        <strain evidence="2">KCTC 42249</strain>
    </source>
</reference>
<dbReference type="PANTHER" id="PTHR46865">
    <property type="entry name" value="OXIDOREDUCTASE-RELATED"/>
    <property type="match status" value="1"/>
</dbReference>
<dbReference type="PANTHER" id="PTHR46865:SF2">
    <property type="entry name" value="MONOOXYGENASE"/>
    <property type="match status" value="1"/>
</dbReference>
<dbReference type="Gene3D" id="3.30.9.10">
    <property type="entry name" value="D-Amino Acid Oxidase, subunit A, domain 2"/>
    <property type="match status" value="1"/>
</dbReference>
<evidence type="ECO:0000313" key="2">
    <source>
        <dbReference type="EMBL" id="GHD21128.1"/>
    </source>
</evidence>
<dbReference type="InterPro" id="IPR051704">
    <property type="entry name" value="FAD_aromatic-hydroxylase"/>
</dbReference>
<organism evidence="2 3">
    <name type="scientific">Tianweitania populi</name>
    <dbReference type="NCBI Taxonomy" id="1607949"/>
    <lineage>
        <taxon>Bacteria</taxon>
        <taxon>Pseudomonadati</taxon>
        <taxon>Pseudomonadota</taxon>
        <taxon>Alphaproteobacteria</taxon>
        <taxon>Hyphomicrobiales</taxon>
        <taxon>Phyllobacteriaceae</taxon>
        <taxon>Tianweitania</taxon>
    </lineage>
</organism>
<dbReference type="SUPFAM" id="SSF51905">
    <property type="entry name" value="FAD/NAD(P)-binding domain"/>
    <property type="match status" value="1"/>
</dbReference>